<reference evidence="2" key="1">
    <citation type="submission" date="2016-10" db="EMBL/GenBank/DDBJ databases">
        <authorList>
            <person name="de Groot N.N."/>
        </authorList>
    </citation>
    <scope>NUCLEOTIDE SEQUENCE</scope>
</reference>
<sequence length="153" mass="17246">MFDVVTEWAFHIHLIMAISWIGGSVFMFILGVSLRDKKAQQEVYPHVGPIFGWFEVVALISLLSSGAVLGMKYSLFPLLFNDNGTPISHALNMKLTLVIILTIATVVHFIIAYRTNGKQRTRTEQILSRGSSMLILLLNLFVMHYAIVLRNIL</sequence>
<keyword evidence="1" id="KW-1133">Transmembrane helix</keyword>
<feature type="transmembrane region" description="Helical" evidence="1">
    <location>
        <begin position="53"/>
        <end position="75"/>
    </location>
</feature>
<evidence type="ECO:0000256" key="1">
    <source>
        <dbReference type="SAM" id="Phobius"/>
    </source>
</evidence>
<dbReference type="EMBL" id="FPHD01000055">
    <property type="protein sequence ID" value="SFV60907.1"/>
    <property type="molecule type" value="Genomic_DNA"/>
</dbReference>
<organism evidence="2">
    <name type="scientific">hydrothermal vent metagenome</name>
    <dbReference type="NCBI Taxonomy" id="652676"/>
    <lineage>
        <taxon>unclassified sequences</taxon>
        <taxon>metagenomes</taxon>
        <taxon>ecological metagenomes</taxon>
    </lineage>
</organism>
<proteinExistence type="predicted"/>
<feature type="transmembrane region" description="Helical" evidence="1">
    <location>
        <begin position="134"/>
        <end position="152"/>
    </location>
</feature>
<evidence type="ECO:0000313" key="2">
    <source>
        <dbReference type="EMBL" id="SFV60907.1"/>
    </source>
</evidence>
<keyword evidence="1" id="KW-0472">Membrane</keyword>
<feature type="transmembrane region" description="Helical" evidence="1">
    <location>
        <begin position="12"/>
        <end position="32"/>
    </location>
</feature>
<protein>
    <recommendedName>
        <fullName evidence="3">Copper resistance protein D domain-containing protein</fullName>
    </recommendedName>
</protein>
<evidence type="ECO:0008006" key="3">
    <source>
        <dbReference type="Google" id="ProtNLM"/>
    </source>
</evidence>
<feature type="transmembrane region" description="Helical" evidence="1">
    <location>
        <begin position="95"/>
        <end position="113"/>
    </location>
</feature>
<dbReference type="AlphaFoldDB" id="A0A1W1C5B8"/>
<accession>A0A1W1C5B8</accession>
<keyword evidence="1" id="KW-0812">Transmembrane</keyword>
<gene>
    <name evidence="2" type="ORF">MNB_SV-8-1146</name>
</gene>
<name>A0A1W1C5B8_9ZZZZ</name>